<dbReference type="Pfam" id="PF05228">
    <property type="entry name" value="CHASE4"/>
    <property type="match status" value="1"/>
</dbReference>
<protein>
    <submittedName>
        <fullName evidence="4">EAL domain-containing protein</fullName>
    </submittedName>
</protein>
<dbReference type="InterPro" id="IPR001633">
    <property type="entry name" value="EAL_dom"/>
</dbReference>
<dbReference type="CDD" id="cd01949">
    <property type="entry name" value="GGDEF"/>
    <property type="match status" value="1"/>
</dbReference>
<dbReference type="InterPro" id="IPR007892">
    <property type="entry name" value="CHASE4"/>
</dbReference>
<dbReference type="Pfam" id="PF00990">
    <property type="entry name" value="GGDEF"/>
    <property type="match status" value="1"/>
</dbReference>
<dbReference type="SUPFAM" id="SSF55073">
    <property type="entry name" value="Nucleotide cyclase"/>
    <property type="match status" value="1"/>
</dbReference>
<keyword evidence="5" id="KW-1185">Reference proteome</keyword>
<accession>A0ABV7X5W8</accession>
<evidence type="ECO:0000313" key="5">
    <source>
        <dbReference type="Proteomes" id="UP001595615"/>
    </source>
</evidence>
<name>A0ABV7X5W8_9SPHN</name>
<evidence type="ECO:0000256" key="1">
    <source>
        <dbReference type="SAM" id="Phobius"/>
    </source>
</evidence>
<feature type="transmembrane region" description="Helical" evidence="1">
    <location>
        <begin position="256"/>
        <end position="278"/>
    </location>
</feature>
<dbReference type="EMBL" id="JBHRXV010000001">
    <property type="protein sequence ID" value="MFC3711514.1"/>
    <property type="molecule type" value="Genomic_DNA"/>
</dbReference>
<keyword evidence="1" id="KW-0812">Transmembrane</keyword>
<keyword evidence="1" id="KW-0472">Membrane</keyword>
<evidence type="ECO:0000313" key="4">
    <source>
        <dbReference type="EMBL" id="MFC3711514.1"/>
    </source>
</evidence>
<gene>
    <name evidence="4" type="ORF">ACFOMD_02960</name>
</gene>
<reference evidence="5" key="1">
    <citation type="journal article" date="2019" name="Int. J. Syst. Evol. Microbiol.">
        <title>The Global Catalogue of Microorganisms (GCM) 10K type strain sequencing project: providing services to taxonomists for standard genome sequencing and annotation.</title>
        <authorList>
            <consortium name="The Broad Institute Genomics Platform"/>
            <consortium name="The Broad Institute Genome Sequencing Center for Infectious Disease"/>
            <person name="Wu L."/>
            <person name="Ma J."/>
        </authorList>
    </citation>
    <scope>NUCLEOTIDE SEQUENCE [LARGE SCALE GENOMIC DNA]</scope>
    <source>
        <strain evidence="5">KCTC 42644</strain>
    </source>
</reference>
<comment type="caution">
    <text evidence="4">The sequence shown here is derived from an EMBL/GenBank/DDBJ whole genome shotgun (WGS) entry which is preliminary data.</text>
</comment>
<evidence type="ECO:0000259" key="3">
    <source>
        <dbReference type="PROSITE" id="PS50887"/>
    </source>
</evidence>
<organism evidence="4 5">
    <name type="scientific">Sphingoaurantiacus capsulatus</name>
    <dbReference type="NCBI Taxonomy" id="1771310"/>
    <lineage>
        <taxon>Bacteria</taxon>
        <taxon>Pseudomonadati</taxon>
        <taxon>Pseudomonadota</taxon>
        <taxon>Alphaproteobacteria</taxon>
        <taxon>Sphingomonadales</taxon>
        <taxon>Sphingosinicellaceae</taxon>
        <taxon>Sphingoaurantiacus</taxon>
    </lineage>
</organism>
<dbReference type="CDD" id="cd01948">
    <property type="entry name" value="EAL"/>
    <property type="match status" value="1"/>
</dbReference>
<evidence type="ECO:0000259" key="2">
    <source>
        <dbReference type="PROSITE" id="PS50883"/>
    </source>
</evidence>
<feature type="domain" description="EAL" evidence="2">
    <location>
        <begin position="459"/>
        <end position="707"/>
    </location>
</feature>
<dbReference type="SMART" id="SM00052">
    <property type="entry name" value="EAL"/>
    <property type="match status" value="1"/>
</dbReference>
<keyword evidence="1" id="KW-1133">Transmembrane helix</keyword>
<feature type="domain" description="GGDEF" evidence="3">
    <location>
        <begin position="319"/>
        <end position="450"/>
    </location>
</feature>
<dbReference type="InterPro" id="IPR052155">
    <property type="entry name" value="Biofilm_reg_signaling"/>
</dbReference>
<dbReference type="Pfam" id="PF00563">
    <property type="entry name" value="EAL"/>
    <property type="match status" value="1"/>
</dbReference>
<proteinExistence type="predicted"/>
<dbReference type="Gene3D" id="3.30.70.270">
    <property type="match status" value="1"/>
</dbReference>
<dbReference type="PROSITE" id="PS50887">
    <property type="entry name" value="GGDEF"/>
    <property type="match status" value="1"/>
</dbReference>
<sequence>MAGLVALTVVASVVTLFVSADYYVDLSHDREEVQAQNALDLKLQRLRNDLTSVTFWDEAVQNTALSFDEAWVDENVGQWLHRFYAADRVFMLDAGNKAAYANAKGVQLPASTYAALAAQAAPLVAKVRERADSYRPAADSLTIGRNLSRGYDDAAFAMIDGRPVFLIVAPILHDFGRVGTPADGGYALLVSAYDVDEDFLASLSDSVLIDRMSLAGWPARAAPGDGELVLRNASDQRIAVLHWRAQRHMGDVVERLLPFAMVVLLVMTLAGILVYRFIRSSAHDLSITRHEARHDELTGLANRRLLMEKLGEAVAAKGGGATLLFVDLDGFKDVNDMWGHEAGDKVLRTVGRRIRRLFPGDTVARFGGDEFVVLIADSDVDAARSRATGLLAALTEPHNVEGTQVRLSGSIGIAAVQGSDTSPDEVVRRADIALYQAKSRGRSRVALFEAAMDEDLHHRRRIEGELRRAIDGDAVKVVYQPKVCARTQRIVGVEALARFVDADGRPVSPSVFVPIAEESGLIAGLGERVLRTACADAARWSIGVAVNLSPAQFRGDDIVDTVKSALESAGLDPARLTLEITETVLVNDPEGARRRLDALRAMGVKLALDDFGTGYSSLVYLQRFKLDSMKIAQGFLEGLAPDTDAMTVLSSMVALGHALGLTVVAEGVETVRQVELLKRAGADEFQGNVFAEPMSRAVLEAMLASGDGAVIPLRQAATRA</sequence>
<dbReference type="InterPro" id="IPR029787">
    <property type="entry name" value="Nucleotide_cyclase"/>
</dbReference>
<dbReference type="RefSeq" id="WP_380856564.1">
    <property type="nucleotide sequence ID" value="NZ_JBHRXV010000001.1"/>
</dbReference>
<dbReference type="PANTHER" id="PTHR44757">
    <property type="entry name" value="DIGUANYLATE CYCLASE DGCP"/>
    <property type="match status" value="1"/>
</dbReference>
<dbReference type="InterPro" id="IPR043128">
    <property type="entry name" value="Rev_trsase/Diguanyl_cyclase"/>
</dbReference>
<dbReference type="PANTHER" id="PTHR44757:SF2">
    <property type="entry name" value="BIOFILM ARCHITECTURE MAINTENANCE PROTEIN MBAA"/>
    <property type="match status" value="1"/>
</dbReference>
<dbReference type="PROSITE" id="PS50883">
    <property type="entry name" value="EAL"/>
    <property type="match status" value="1"/>
</dbReference>
<dbReference type="SMART" id="SM00267">
    <property type="entry name" value="GGDEF"/>
    <property type="match status" value="1"/>
</dbReference>
<dbReference type="InterPro" id="IPR000160">
    <property type="entry name" value="GGDEF_dom"/>
</dbReference>
<dbReference type="InterPro" id="IPR035919">
    <property type="entry name" value="EAL_sf"/>
</dbReference>
<dbReference type="Proteomes" id="UP001595615">
    <property type="component" value="Unassembled WGS sequence"/>
</dbReference>
<dbReference type="NCBIfam" id="TIGR00254">
    <property type="entry name" value="GGDEF"/>
    <property type="match status" value="1"/>
</dbReference>
<dbReference type="SUPFAM" id="SSF141868">
    <property type="entry name" value="EAL domain-like"/>
    <property type="match status" value="1"/>
</dbReference>
<dbReference type="Gene3D" id="3.20.20.450">
    <property type="entry name" value="EAL domain"/>
    <property type="match status" value="1"/>
</dbReference>